<dbReference type="InterPro" id="IPR013103">
    <property type="entry name" value="RVT_2"/>
</dbReference>
<gene>
    <name evidence="2" type="ORF">Tco_1056601</name>
</gene>
<dbReference type="SUPFAM" id="SSF56672">
    <property type="entry name" value="DNA/RNA polymerases"/>
    <property type="match status" value="1"/>
</dbReference>
<accession>A0ABQ5H450</accession>
<reference evidence="2" key="1">
    <citation type="journal article" date="2022" name="Int. J. Mol. Sci.">
        <title>Draft Genome of Tanacetum Coccineum: Genomic Comparison of Closely Related Tanacetum-Family Plants.</title>
        <authorList>
            <person name="Yamashiro T."/>
            <person name="Shiraishi A."/>
            <person name="Nakayama K."/>
            <person name="Satake H."/>
        </authorList>
    </citation>
    <scope>NUCLEOTIDE SEQUENCE</scope>
</reference>
<proteinExistence type="predicted"/>
<dbReference type="InterPro" id="IPR043502">
    <property type="entry name" value="DNA/RNA_pol_sf"/>
</dbReference>
<dbReference type="Pfam" id="PF07727">
    <property type="entry name" value="RVT_2"/>
    <property type="match status" value="1"/>
</dbReference>
<evidence type="ECO:0000259" key="1">
    <source>
        <dbReference type="Pfam" id="PF07727"/>
    </source>
</evidence>
<dbReference type="EMBL" id="BQNB010019151">
    <property type="protein sequence ID" value="GJT82259.1"/>
    <property type="molecule type" value="Genomic_DNA"/>
</dbReference>
<keyword evidence="3" id="KW-1185">Reference proteome</keyword>
<evidence type="ECO:0000313" key="2">
    <source>
        <dbReference type="EMBL" id="GJT82259.1"/>
    </source>
</evidence>
<dbReference type="PANTHER" id="PTHR11439">
    <property type="entry name" value="GAG-POL-RELATED RETROTRANSPOSON"/>
    <property type="match status" value="1"/>
</dbReference>
<name>A0ABQ5H450_9ASTR</name>
<protein>
    <submittedName>
        <fullName evidence="2">Uncharacterized mitochondrial protein-like protein</fullName>
    </submittedName>
</protein>
<organism evidence="2 3">
    <name type="scientific">Tanacetum coccineum</name>
    <dbReference type="NCBI Taxonomy" id="301880"/>
    <lineage>
        <taxon>Eukaryota</taxon>
        <taxon>Viridiplantae</taxon>
        <taxon>Streptophyta</taxon>
        <taxon>Embryophyta</taxon>
        <taxon>Tracheophyta</taxon>
        <taxon>Spermatophyta</taxon>
        <taxon>Magnoliopsida</taxon>
        <taxon>eudicotyledons</taxon>
        <taxon>Gunneridae</taxon>
        <taxon>Pentapetalae</taxon>
        <taxon>asterids</taxon>
        <taxon>campanulids</taxon>
        <taxon>Asterales</taxon>
        <taxon>Asteraceae</taxon>
        <taxon>Asteroideae</taxon>
        <taxon>Anthemideae</taxon>
        <taxon>Anthemidinae</taxon>
        <taxon>Tanacetum</taxon>
    </lineage>
</organism>
<comment type="caution">
    <text evidence="2">The sequence shown here is derived from an EMBL/GenBank/DDBJ whole genome shotgun (WGS) entry which is preliminary data.</text>
</comment>
<dbReference type="Proteomes" id="UP001151760">
    <property type="component" value="Unassembled WGS sequence"/>
</dbReference>
<dbReference type="CDD" id="cd09272">
    <property type="entry name" value="RNase_HI_RT_Ty1"/>
    <property type="match status" value="1"/>
</dbReference>
<evidence type="ECO:0000313" key="3">
    <source>
        <dbReference type="Proteomes" id="UP001151760"/>
    </source>
</evidence>
<feature type="domain" description="Reverse transcriptase Ty1/copia-type" evidence="1">
    <location>
        <begin position="3"/>
        <end position="102"/>
    </location>
</feature>
<dbReference type="PANTHER" id="PTHR11439:SF480">
    <property type="entry name" value="REVERSE TRANSCRIPTASE TY1_COPIA-TYPE DOMAIN-CONTAINING PROTEIN"/>
    <property type="match status" value="1"/>
</dbReference>
<reference evidence="2" key="2">
    <citation type="submission" date="2022-01" db="EMBL/GenBank/DDBJ databases">
        <authorList>
            <person name="Yamashiro T."/>
            <person name="Shiraishi A."/>
            <person name="Satake H."/>
            <person name="Nakayama K."/>
        </authorList>
    </citation>
    <scope>NUCLEOTIDE SEQUENCE</scope>
</reference>
<sequence>MGFLQCVHEKAVYKKVPNGELIIVAVYGDDLFVTGASLDLINEFKRRMAFQFEMLDIVVLTYYLGIEVSQGNDCVEIKQERYAMKILKEACMEECNPTLCTMEPGLKLSNAEDEPEVEATQYRKMVGCLRYLLHTRPDLTYSVGVVSRYMQSPRELYARAIKQILRCLKGTTSFGIKYNRSNDMKLVGYSDSSHNVDIDDGRSTTGHVFYFGTPPITWCSQNKTTMALSSCEAEFMAATAAACQAIWLRKLLAEVTGLERQKVIIRVDNKSAIALSKNPVFHGRSKHIHTRYHFIRECVENE</sequence>